<keyword evidence="1" id="KW-0732">Signal</keyword>
<evidence type="ECO:0000313" key="2">
    <source>
        <dbReference type="EMBL" id="MBP3955769.1"/>
    </source>
</evidence>
<feature type="chain" id="PRO_5045369883" evidence="1">
    <location>
        <begin position="22"/>
        <end position="190"/>
    </location>
</feature>
<dbReference type="InterPro" id="IPR029033">
    <property type="entry name" value="His_PPase_superfam"/>
</dbReference>
<gene>
    <name evidence="2" type="ORF">J8F10_10790</name>
</gene>
<evidence type="ECO:0000313" key="3">
    <source>
        <dbReference type="Proteomes" id="UP000676565"/>
    </source>
</evidence>
<dbReference type="SUPFAM" id="SSF53254">
    <property type="entry name" value="Phosphoglycerate mutase-like"/>
    <property type="match status" value="1"/>
</dbReference>
<dbReference type="RefSeq" id="WP_210653829.1">
    <property type="nucleotide sequence ID" value="NZ_JAGKQQ010000001.1"/>
</dbReference>
<protein>
    <submittedName>
        <fullName evidence="2">Histidine phosphatase family protein</fullName>
    </submittedName>
</protein>
<keyword evidence="3" id="KW-1185">Reference proteome</keyword>
<proteinExistence type="predicted"/>
<feature type="signal peptide" evidence="1">
    <location>
        <begin position="1"/>
        <end position="21"/>
    </location>
</feature>
<dbReference type="Proteomes" id="UP000676565">
    <property type="component" value="Unassembled WGS sequence"/>
</dbReference>
<accession>A0ABS5BPV1</accession>
<reference evidence="2 3" key="1">
    <citation type="submission" date="2021-04" db="EMBL/GenBank/DDBJ databases">
        <authorList>
            <person name="Ivanova A."/>
        </authorList>
    </citation>
    <scope>NUCLEOTIDE SEQUENCE [LARGE SCALE GENOMIC DNA]</scope>
    <source>
        <strain evidence="2 3">G18</strain>
    </source>
</reference>
<organism evidence="2 3">
    <name type="scientific">Gemmata palustris</name>
    <dbReference type="NCBI Taxonomy" id="2822762"/>
    <lineage>
        <taxon>Bacteria</taxon>
        <taxon>Pseudomonadati</taxon>
        <taxon>Planctomycetota</taxon>
        <taxon>Planctomycetia</taxon>
        <taxon>Gemmatales</taxon>
        <taxon>Gemmataceae</taxon>
        <taxon>Gemmata</taxon>
    </lineage>
</organism>
<comment type="caution">
    <text evidence="2">The sequence shown here is derived from an EMBL/GenBank/DDBJ whole genome shotgun (WGS) entry which is preliminary data.</text>
</comment>
<sequence length="190" mass="20986">MLIRFVAFVAACIAVPGCAGAKPVYPARVIIIRHAEKPDDENARDLSATGKRRAEALAELFQKSDTRPDPLPTPDFIFATKASKRSDRPVETVAPLAKKLKLDIDSRYANDDYAKLATEMLSNPKYEGKTVLICWHHGNIPELAGSLKVGDVPDKWKDSVFDRAWVVTYEGGKGRLTKRPQTLLPGDAEK</sequence>
<dbReference type="CDD" id="cd07040">
    <property type="entry name" value="HP"/>
    <property type="match status" value="1"/>
</dbReference>
<evidence type="ECO:0000256" key="1">
    <source>
        <dbReference type="SAM" id="SignalP"/>
    </source>
</evidence>
<dbReference type="EMBL" id="JAGKQQ010000001">
    <property type="protein sequence ID" value="MBP3955769.1"/>
    <property type="molecule type" value="Genomic_DNA"/>
</dbReference>
<dbReference type="Gene3D" id="3.40.50.1240">
    <property type="entry name" value="Phosphoglycerate mutase-like"/>
    <property type="match status" value="1"/>
</dbReference>
<name>A0ABS5BPV1_9BACT</name>